<protein>
    <submittedName>
        <fullName evidence="1 2">Uncharacterized protein</fullName>
    </submittedName>
</protein>
<gene>
    <name evidence="1" type="ORF">GLYMA_16G101300</name>
</gene>
<keyword evidence="3" id="KW-1185">Reference proteome</keyword>
<dbReference type="InParanoid" id="A0A0R0FNW3"/>
<sequence>MKDIPFSSNVIIEWSCPTYGLERMLPRCIGTQASSLLLTYLQCQMCICHQSNKDIFVSIRFPPPPIILPSHEELRILPVVHVAPFHGTFCQLPPMQFAHVLVVPDFAVPEVDPIVEPPLVQR</sequence>
<evidence type="ECO:0000313" key="1">
    <source>
        <dbReference type="EMBL" id="KRH07649.1"/>
    </source>
</evidence>
<reference evidence="1" key="3">
    <citation type="submission" date="2018-07" db="EMBL/GenBank/DDBJ databases">
        <title>WGS assembly of Glycine max.</title>
        <authorList>
            <person name="Schmutz J."/>
            <person name="Cannon S."/>
            <person name="Schlueter J."/>
            <person name="Ma J."/>
            <person name="Mitros T."/>
            <person name="Nelson W."/>
            <person name="Hyten D."/>
            <person name="Song Q."/>
            <person name="Thelen J."/>
            <person name="Cheng J."/>
            <person name="Xu D."/>
            <person name="Hellsten U."/>
            <person name="May G."/>
            <person name="Yu Y."/>
            <person name="Sakurai T."/>
            <person name="Umezawa T."/>
            <person name="Bhattacharyya M."/>
            <person name="Sandhu D."/>
            <person name="Valliyodan B."/>
            <person name="Lindquist E."/>
            <person name="Peto M."/>
            <person name="Grant D."/>
            <person name="Shu S."/>
            <person name="Goodstein D."/>
            <person name="Barry K."/>
            <person name="Futrell-Griggs M."/>
            <person name="Abernathy B."/>
            <person name="Du J."/>
            <person name="Tian Z."/>
            <person name="Zhu L."/>
            <person name="Gill N."/>
            <person name="Joshi T."/>
            <person name="Libault M."/>
            <person name="Sethuraman A."/>
            <person name="Zhang X."/>
            <person name="Shinozaki K."/>
            <person name="Nguyen H."/>
            <person name="Wing R."/>
            <person name="Cregan P."/>
            <person name="Specht J."/>
            <person name="Grimwood J."/>
            <person name="Rokhsar D."/>
            <person name="Stacey G."/>
            <person name="Shoemaker R."/>
            <person name="Jackson S."/>
        </authorList>
    </citation>
    <scope>NUCLEOTIDE SEQUENCE</scope>
    <source>
        <tissue evidence="1">Callus</tissue>
    </source>
</reference>
<dbReference type="EMBL" id="CM000849">
    <property type="protein sequence ID" value="KRH07649.1"/>
    <property type="molecule type" value="Genomic_DNA"/>
</dbReference>
<evidence type="ECO:0000313" key="3">
    <source>
        <dbReference type="Proteomes" id="UP000008827"/>
    </source>
</evidence>
<dbReference type="Proteomes" id="UP000008827">
    <property type="component" value="Chromosome 16"/>
</dbReference>
<evidence type="ECO:0000313" key="2">
    <source>
        <dbReference type="EnsemblPlants" id="KRH07649"/>
    </source>
</evidence>
<dbReference type="Gramene" id="KRH07649">
    <property type="protein sequence ID" value="KRH07649"/>
    <property type="gene ID" value="GLYMA_16G101300"/>
</dbReference>
<dbReference type="EnsemblPlants" id="KRH07649">
    <property type="protein sequence ID" value="KRH07649"/>
    <property type="gene ID" value="GLYMA_16G101300"/>
</dbReference>
<reference evidence="1 2" key="1">
    <citation type="journal article" date="2010" name="Nature">
        <title>Genome sequence of the palaeopolyploid soybean.</title>
        <authorList>
            <person name="Schmutz J."/>
            <person name="Cannon S.B."/>
            <person name="Schlueter J."/>
            <person name="Ma J."/>
            <person name="Mitros T."/>
            <person name="Nelson W."/>
            <person name="Hyten D.L."/>
            <person name="Song Q."/>
            <person name="Thelen J.J."/>
            <person name="Cheng J."/>
            <person name="Xu D."/>
            <person name="Hellsten U."/>
            <person name="May G.D."/>
            <person name="Yu Y."/>
            <person name="Sakurai T."/>
            <person name="Umezawa T."/>
            <person name="Bhattacharyya M.K."/>
            <person name="Sandhu D."/>
            <person name="Valliyodan B."/>
            <person name="Lindquist E."/>
            <person name="Peto M."/>
            <person name="Grant D."/>
            <person name="Shu S."/>
            <person name="Goodstein D."/>
            <person name="Barry K."/>
            <person name="Futrell-Griggs M."/>
            <person name="Abernathy B."/>
            <person name="Du J."/>
            <person name="Tian Z."/>
            <person name="Zhu L."/>
            <person name="Gill N."/>
            <person name="Joshi T."/>
            <person name="Libault M."/>
            <person name="Sethuraman A."/>
            <person name="Zhang X.-C."/>
            <person name="Shinozaki K."/>
            <person name="Nguyen H.T."/>
            <person name="Wing R.A."/>
            <person name="Cregan P."/>
            <person name="Specht J."/>
            <person name="Grimwood J."/>
            <person name="Rokhsar D."/>
            <person name="Stacey G."/>
            <person name="Shoemaker R.C."/>
            <person name="Jackson S.A."/>
        </authorList>
    </citation>
    <scope>NUCLEOTIDE SEQUENCE [LARGE SCALE GENOMIC DNA]</scope>
    <source>
        <strain evidence="2">cv. Williams 82</strain>
        <tissue evidence="1">Callus</tissue>
    </source>
</reference>
<dbReference type="AlphaFoldDB" id="A0A0R0FNW3"/>
<organism evidence="1">
    <name type="scientific">Glycine max</name>
    <name type="common">Soybean</name>
    <name type="synonym">Glycine hispida</name>
    <dbReference type="NCBI Taxonomy" id="3847"/>
    <lineage>
        <taxon>Eukaryota</taxon>
        <taxon>Viridiplantae</taxon>
        <taxon>Streptophyta</taxon>
        <taxon>Embryophyta</taxon>
        <taxon>Tracheophyta</taxon>
        <taxon>Spermatophyta</taxon>
        <taxon>Magnoliopsida</taxon>
        <taxon>eudicotyledons</taxon>
        <taxon>Gunneridae</taxon>
        <taxon>Pentapetalae</taxon>
        <taxon>rosids</taxon>
        <taxon>fabids</taxon>
        <taxon>Fabales</taxon>
        <taxon>Fabaceae</taxon>
        <taxon>Papilionoideae</taxon>
        <taxon>50 kb inversion clade</taxon>
        <taxon>NPAAA clade</taxon>
        <taxon>indigoferoid/millettioid clade</taxon>
        <taxon>Phaseoleae</taxon>
        <taxon>Glycine</taxon>
        <taxon>Glycine subgen. Soja</taxon>
    </lineage>
</organism>
<proteinExistence type="predicted"/>
<accession>A0A0R0FNW3</accession>
<reference evidence="2" key="2">
    <citation type="submission" date="2018-02" db="UniProtKB">
        <authorList>
            <consortium name="EnsemblPlants"/>
        </authorList>
    </citation>
    <scope>IDENTIFICATION</scope>
    <source>
        <strain evidence="2">Williams 82</strain>
    </source>
</reference>
<name>A0A0R0FNW3_SOYBN</name>